<organism evidence="1 2">
    <name type="scientific">Paenibacillus baekrokdamisoli</name>
    <dbReference type="NCBI Taxonomy" id="1712516"/>
    <lineage>
        <taxon>Bacteria</taxon>
        <taxon>Bacillati</taxon>
        <taxon>Bacillota</taxon>
        <taxon>Bacilli</taxon>
        <taxon>Bacillales</taxon>
        <taxon>Paenibacillaceae</taxon>
        <taxon>Paenibacillus</taxon>
    </lineage>
</organism>
<keyword evidence="2" id="KW-1185">Reference proteome</keyword>
<proteinExistence type="predicted"/>
<dbReference type="SUPFAM" id="SSF53474">
    <property type="entry name" value="alpha/beta-Hydrolases"/>
    <property type="match status" value="1"/>
</dbReference>
<evidence type="ECO:0000313" key="1">
    <source>
        <dbReference type="EMBL" id="BBH20655.1"/>
    </source>
</evidence>
<dbReference type="EMBL" id="AP019308">
    <property type="protein sequence ID" value="BBH20655.1"/>
    <property type="molecule type" value="Genomic_DNA"/>
</dbReference>
<name>A0A3G9IWX8_9BACL</name>
<dbReference type="InterPro" id="IPR029058">
    <property type="entry name" value="AB_hydrolase_fold"/>
</dbReference>
<dbReference type="Proteomes" id="UP000275368">
    <property type="component" value="Chromosome"/>
</dbReference>
<dbReference type="Gene3D" id="3.40.50.1820">
    <property type="entry name" value="alpha/beta hydrolase"/>
    <property type="match status" value="1"/>
</dbReference>
<reference evidence="1 2" key="1">
    <citation type="submission" date="2018-11" db="EMBL/GenBank/DDBJ databases">
        <title>Complete genome sequence of Paenibacillus baekrokdamisoli strain KCTC 33723.</title>
        <authorList>
            <person name="Kang S.W."/>
            <person name="Lee K.C."/>
            <person name="Kim K.K."/>
            <person name="Kim J.S."/>
            <person name="Kim D.S."/>
            <person name="Ko S.H."/>
            <person name="Yang S.H."/>
            <person name="Lee J.S."/>
        </authorList>
    </citation>
    <scope>NUCLEOTIDE SEQUENCE [LARGE SCALE GENOMIC DNA]</scope>
    <source>
        <strain evidence="1 2">KCTC 33723</strain>
    </source>
</reference>
<sequence>MINVESPFDWDIFLLAGVGSTPAIFNDCKRELQQRFHEIDRDPVIYSLFPYGDHTQALWRQLLVVRKDLSRLSKAVMSGAKVVAEQVRQLSTGRPALFIGHSAGGIAAYQAAVMLSMHGDIPDFRVVQVGSPKLPIPSEFSHQVSYFHSVDEHGKSNDPITRIGSWGGWNRNRLGLLYWDRSKYAPGFVKTITVIGGHANYFRDRDPFIHPVRGSNLKLTLNTIWDQMTDEAKPETFLQDFQPHPY</sequence>
<evidence type="ECO:0000313" key="2">
    <source>
        <dbReference type="Proteomes" id="UP000275368"/>
    </source>
</evidence>
<accession>A0A3G9IWX8</accession>
<dbReference type="KEGG" id="pbk:Back11_20000"/>
<dbReference type="OrthoDB" id="2558990at2"/>
<dbReference type="RefSeq" id="WP_125655897.1">
    <property type="nucleotide sequence ID" value="NZ_AP019308.1"/>
</dbReference>
<protein>
    <submittedName>
        <fullName evidence="1">Uncharacterized protein</fullName>
    </submittedName>
</protein>
<gene>
    <name evidence="1" type="ORF">Back11_20000</name>
</gene>
<dbReference type="AlphaFoldDB" id="A0A3G9IWX8"/>